<proteinExistence type="predicted"/>
<gene>
    <name evidence="1" type="ORF">NCTC11391_01575</name>
</gene>
<dbReference type="OrthoDB" id="71707at2"/>
<name>A0A380JHI2_STRDO</name>
<protein>
    <submittedName>
        <fullName evidence="1">MazE/ChpS family antitoxin</fullName>
    </submittedName>
</protein>
<evidence type="ECO:0000313" key="2">
    <source>
        <dbReference type="Proteomes" id="UP000254082"/>
    </source>
</evidence>
<dbReference type="RefSeq" id="WP_019775018.1">
    <property type="nucleotide sequence ID" value="NZ_UHFA01000002.1"/>
</dbReference>
<accession>A0A380JHI2</accession>
<dbReference type="EMBL" id="UHFA01000002">
    <property type="protein sequence ID" value="SUN36578.1"/>
    <property type="molecule type" value="Genomic_DNA"/>
</dbReference>
<evidence type="ECO:0000313" key="1">
    <source>
        <dbReference type="EMBL" id="SUN36578.1"/>
    </source>
</evidence>
<reference evidence="1 2" key="1">
    <citation type="submission" date="2018-06" db="EMBL/GenBank/DDBJ databases">
        <authorList>
            <consortium name="Pathogen Informatics"/>
            <person name="Doyle S."/>
        </authorList>
    </citation>
    <scope>NUCLEOTIDE SEQUENCE [LARGE SCALE GENOMIC DNA]</scope>
    <source>
        <strain evidence="2">NCTC 11391</strain>
    </source>
</reference>
<dbReference type="AlphaFoldDB" id="A0A380JHI2"/>
<keyword evidence="2" id="KW-1185">Reference proteome</keyword>
<dbReference type="Proteomes" id="UP000254082">
    <property type="component" value="Unassembled WGS sequence"/>
</dbReference>
<sequence>MKSIKIQQVGENLVLVLPEDLGIQTGQEFDLQVKANGVIRLIPLPSNPFQGDDDLRMTDDFEDIRLLDQEIQ</sequence>
<organism evidence="1 2">
    <name type="scientific">Streptococcus downei MFe28</name>
    <dbReference type="NCBI Taxonomy" id="764290"/>
    <lineage>
        <taxon>Bacteria</taxon>
        <taxon>Bacillati</taxon>
        <taxon>Bacillota</taxon>
        <taxon>Bacilli</taxon>
        <taxon>Lactobacillales</taxon>
        <taxon>Streptococcaceae</taxon>
        <taxon>Streptococcus</taxon>
    </lineage>
</organism>